<dbReference type="InterPro" id="IPR046341">
    <property type="entry name" value="SET_dom_sf"/>
</dbReference>
<dbReference type="InterPro" id="IPR001214">
    <property type="entry name" value="SET_dom"/>
</dbReference>
<dbReference type="CDD" id="cd20071">
    <property type="entry name" value="SET_SMYD"/>
    <property type="match status" value="1"/>
</dbReference>
<dbReference type="PANTHER" id="PTHR47332">
    <property type="entry name" value="SET DOMAIN-CONTAINING PROTEIN 5"/>
    <property type="match status" value="1"/>
</dbReference>
<dbReference type="OrthoDB" id="5945798at2759"/>
<evidence type="ECO:0000313" key="2">
    <source>
        <dbReference type="EMBL" id="KAF2427841.1"/>
    </source>
</evidence>
<reference evidence="2" key="1">
    <citation type="journal article" date="2020" name="Stud. Mycol.">
        <title>101 Dothideomycetes genomes: a test case for predicting lifestyles and emergence of pathogens.</title>
        <authorList>
            <person name="Haridas S."/>
            <person name="Albert R."/>
            <person name="Binder M."/>
            <person name="Bloem J."/>
            <person name="Labutti K."/>
            <person name="Salamov A."/>
            <person name="Andreopoulos B."/>
            <person name="Baker S."/>
            <person name="Barry K."/>
            <person name="Bills G."/>
            <person name="Bluhm B."/>
            <person name="Cannon C."/>
            <person name="Castanera R."/>
            <person name="Culley D."/>
            <person name="Daum C."/>
            <person name="Ezra D."/>
            <person name="Gonzalez J."/>
            <person name="Henrissat B."/>
            <person name="Kuo A."/>
            <person name="Liang C."/>
            <person name="Lipzen A."/>
            <person name="Lutzoni F."/>
            <person name="Magnuson J."/>
            <person name="Mondo S."/>
            <person name="Nolan M."/>
            <person name="Ohm R."/>
            <person name="Pangilinan J."/>
            <person name="Park H.-J."/>
            <person name="Ramirez L."/>
            <person name="Alfaro M."/>
            <person name="Sun H."/>
            <person name="Tritt A."/>
            <person name="Yoshinaga Y."/>
            <person name="Zwiers L.-H."/>
            <person name="Turgeon B."/>
            <person name="Goodwin S."/>
            <person name="Spatafora J."/>
            <person name="Crous P."/>
            <person name="Grigoriev I."/>
        </authorList>
    </citation>
    <scope>NUCLEOTIDE SEQUENCE</scope>
    <source>
        <strain evidence="2">CBS 130266</strain>
    </source>
</reference>
<dbReference type="SMART" id="SM00317">
    <property type="entry name" value="SET"/>
    <property type="match status" value="1"/>
</dbReference>
<comment type="caution">
    <text evidence="2">The sequence shown here is derived from an EMBL/GenBank/DDBJ whole genome shotgun (WGS) entry which is preliminary data.</text>
</comment>
<sequence length="320" mass="35676">MAAPPPPPTNHTNLSDPANGFGGAVCPLAIPCQQTTRVQIINNGGNRSIVSTVRDIPEGTFLFSARPIIDQFLNLPAATYQARLRALFDNLEDSKKNLLFLLHHDPAPGNDTIDDRVGMNGFVNNNTTTVYGHLSFFNHSCDPNTAVTFPTHGPRRAEVRTIKTIRNIGTELKIDYLSGTADALTNTAGRATFYTNSWQFTCNCPVCLVPANTIRADQDRVDIADKERLLGIDPPTNPSTLTRQEVGTALRKYVTKVKKRGLHYKLPKAYAKVARIYSRIGVDVRDVRKKYLKALEEEARWVGWGSNDWLTMWEALKRKL</sequence>
<dbReference type="AlphaFoldDB" id="A0A9P4NMQ3"/>
<gene>
    <name evidence="2" type="ORF">EJ08DRAFT_720087</name>
</gene>
<dbReference type="Gene3D" id="2.170.270.10">
    <property type="entry name" value="SET domain"/>
    <property type="match status" value="1"/>
</dbReference>
<proteinExistence type="predicted"/>
<dbReference type="PROSITE" id="PS50280">
    <property type="entry name" value="SET"/>
    <property type="match status" value="1"/>
</dbReference>
<evidence type="ECO:0000313" key="3">
    <source>
        <dbReference type="Proteomes" id="UP000800235"/>
    </source>
</evidence>
<accession>A0A9P4NMQ3</accession>
<name>A0A9P4NMQ3_9PEZI</name>
<evidence type="ECO:0000259" key="1">
    <source>
        <dbReference type="PROSITE" id="PS50280"/>
    </source>
</evidence>
<dbReference type="PANTHER" id="PTHR47332:SF4">
    <property type="entry name" value="SET DOMAIN-CONTAINING PROTEIN 5"/>
    <property type="match status" value="1"/>
</dbReference>
<protein>
    <submittedName>
        <fullName evidence="2">SET domain-containing protein</fullName>
    </submittedName>
</protein>
<organism evidence="2 3">
    <name type="scientific">Tothia fuscella</name>
    <dbReference type="NCBI Taxonomy" id="1048955"/>
    <lineage>
        <taxon>Eukaryota</taxon>
        <taxon>Fungi</taxon>
        <taxon>Dikarya</taxon>
        <taxon>Ascomycota</taxon>
        <taxon>Pezizomycotina</taxon>
        <taxon>Dothideomycetes</taxon>
        <taxon>Pleosporomycetidae</taxon>
        <taxon>Venturiales</taxon>
        <taxon>Cylindrosympodiaceae</taxon>
        <taxon>Tothia</taxon>
    </lineage>
</organism>
<feature type="domain" description="SET" evidence="1">
    <location>
        <begin position="31"/>
        <end position="177"/>
    </location>
</feature>
<keyword evidence="3" id="KW-1185">Reference proteome</keyword>
<dbReference type="SUPFAM" id="SSF82199">
    <property type="entry name" value="SET domain"/>
    <property type="match status" value="1"/>
</dbReference>
<dbReference type="InterPro" id="IPR053185">
    <property type="entry name" value="SET_domain_protein"/>
</dbReference>
<dbReference type="Pfam" id="PF00856">
    <property type="entry name" value="SET"/>
    <property type="match status" value="1"/>
</dbReference>
<dbReference type="EMBL" id="MU007057">
    <property type="protein sequence ID" value="KAF2427841.1"/>
    <property type="molecule type" value="Genomic_DNA"/>
</dbReference>
<dbReference type="Proteomes" id="UP000800235">
    <property type="component" value="Unassembled WGS sequence"/>
</dbReference>